<reference evidence="1" key="1">
    <citation type="submission" date="2021-01" db="EMBL/GenBank/DDBJ databases">
        <title>Whole genome shotgun sequence of Sphaerimonospora thailandensis NBRC 107569.</title>
        <authorList>
            <person name="Komaki H."/>
            <person name="Tamura T."/>
        </authorList>
    </citation>
    <scope>NUCLEOTIDE SEQUENCE</scope>
    <source>
        <strain evidence="1">NBRC 107569</strain>
    </source>
</reference>
<dbReference type="EMBL" id="BOOG01000021">
    <property type="protein sequence ID" value="GIH70316.1"/>
    <property type="molecule type" value="Genomic_DNA"/>
</dbReference>
<keyword evidence="2" id="KW-1185">Reference proteome</keyword>
<name>A0A8J3R6P7_9ACTN</name>
<sequence>MPDHATWRYYAKPHLPSFYRYRIAADDAGARLVRNICPHMPNPATRGRAWIGLAVRIGRHAYCVKWADARLRAIDTIKETGGRNG</sequence>
<proteinExistence type="predicted"/>
<evidence type="ECO:0000313" key="1">
    <source>
        <dbReference type="EMBL" id="GIH70316.1"/>
    </source>
</evidence>
<dbReference type="Proteomes" id="UP000610966">
    <property type="component" value="Unassembled WGS sequence"/>
</dbReference>
<accession>A0A8J3R6P7</accession>
<gene>
    <name evidence="1" type="ORF">Mth01_25690</name>
</gene>
<comment type="caution">
    <text evidence="1">The sequence shown here is derived from an EMBL/GenBank/DDBJ whole genome shotgun (WGS) entry which is preliminary data.</text>
</comment>
<organism evidence="1 2">
    <name type="scientific">Sphaerimonospora thailandensis</name>
    <dbReference type="NCBI Taxonomy" id="795644"/>
    <lineage>
        <taxon>Bacteria</taxon>
        <taxon>Bacillati</taxon>
        <taxon>Actinomycetota</taxon>
        <taxon>Actinomycetes</taxon>
        <taxon>Streptosporangiales</taxon>
        <taxon>Streptosporangiaceae</taxon>
        <taxon>Sphaerimonospora</taxon>
    </lineage>
</organism>
<protein>
    <submittedName>
        <fullName evidence="1">Uncharacterized protein</fullName>
    </submittedName>
</protein>
<dbReference type="RefSeq" id="WP_204016035.1">
    <property type="nucleotide sequence ID" value="NZ_BOOG01000021.1"/>
</dbReference>
<evidence type="ECO:0000313" key="2">
    <source>
        <dbReference type="Proteomes" id="UP000610966"/>
    </source>
</evidence>
<dbReference type="AlphaFoldDB" id="A0A8J3R6P7"/>